<evidence type="ECO:0000256" key="3">
    <source>
        <dbReference type="ARBA" id="ARBA00004496"/>
    </source>
</evidence>
<evidence type="ECO:0000256" key="1">
    <source>
        <dbReference type="ARBA" id="ARBA00002738"/>
    </source>
</evidence>
<evidence type="ECO:0000256" key="5">
    <source>
        <dbReference type="ARBA" id="ARBA00015162"/>
    </source>
</evidence>
<feature type="compositionally biased region" description="Basic and acidic residues" evidence="8">
    <location>
        <begin position="1026"/>
        <end position="1041"/>
    </location>
</feature>
<feature type="region of interest" description="Disordered" evidence="8">
    <location>
        <begin position="414"/>
        <end position="473"/>
    </location>
</feature>
<name>A0A409WE12_9AGAR</name>
<evidence type="ECO:0000256" key="4">
    <source>
        <dbReference type="ARBA" id="ARBA00009461"/>
    </source>
</evidence>
<dbReference type="PANTHER" id="PTHR41391:SF1">
    <property type="entry name" value="RESTRICTION OF TELOMERE CAPPING PROTEIN 4"/>
    <property type="match status" value="1"/>
</dbReference>
<comment type="similarity">
    <text evidence="4">Belongs to the RTC4 family.</text>
</comment>
<feature type="domain" description="Restriction of telomere capping protein 4 C-terminal" evidence="9">
    <location>
        <begin position="843"/>
        <end position="940"/>
    </location>
</feature>
<protein>
    <recommendedName>
        <fullName evidence="5">Restriction of telomere capping protein 4</fullName>
    </recommendedName>
</protein>
<dbReference type="InParanoid" id="A0A409WE12"/>
<dbReference type="PANTHER" id="PTHR41391">
    <property type="entry name" value="RESTRICTION OF TELOMERE CAPPING PROTEIN 4"/>
    <property type="match status" value="1"/>
</dbReference>
<dbReference type="GO" id="GO:0005634">
    <property type="term" value="C:nucleus"/>
    <property type="evidence" value="ECO:0007669"/>
    <property type="project" value="UniProtKB-SubCell"/>
</dbReference>
<feature type="compositionally biased region" description="Basic and acidic residues" evidence="8">
    <location>
        <begin position="414"/>
        <end position="427"/>
    </location>
</feature>
<evidence type="ECO:0000259" key="9">
    <source>
        <dbReference type="Pfam" id="PF14474"/>
    </source>
</evidence>
<keyword evidence="11" id="KW-1185">Reference proteome</keyword>
<feature type="region of interest" description="Disordered" evidence="8">
    <location>
        <begin position="226"/>
        <end position="251"/>
    </location>
</feature>
<reference evidence="10 11" key="1">
    <citation type="journal article" date="2018" name="Evol. Lett.">
        <title>Horizontal gene cluster transfer increased hallucinogenic mushroom diversity.</title>
        <authorList>
            <person name="Reynolds H.T."/>
            <person name="Vijayakumar V."/>
            <person name="Gluck-Thaler E."/>
            <person name="Korotkin H.B."/>
            <person name="Matheny P.B."/>
            <person name="Slot J.C."/>
        </authorList>
    </citation>
    <scope>NUCLEOTIDE SEQUENCE [LARGE SCALE GENOMIC DNA]</scope>
    <source>
        <strain evidence="10 11">SRW20</strain>
    </source>
</reference>
<feature type="compositionally biased region" description="Polar residues" evidence="8">
    <location>
        <begin position="226"/>
        <end position="246"/>
    </location>
</feature>
<comment type="function">
    <text evidence="1">May be involved in a process influencing telomere capping.</text>
</comment>
<dbReference type="Proteomes" id="UP000284706">
    <property type="component" value="Unassembled WGS sequence"/>
</dbReference>
<evidence type="ECO:0000256" key="2">
    <source>
        <dbReference type="ARBA" id="ARBA00004123"/>
    </source>
</evidence>
<organism evidence="10 11">
    <name type="scientific">Gymnopilus dilepis</name>
    <dbReference type="NCBI Taxonomy" id="231916"/>
    <lineage>
        <taxon>Eukaryota</taxon>
        <taxon>Fungi</taxon>
        <taxon>Dikarya</taxon>
        <taxon>Basidiomycota</taxon>
        <taxon>Agaricomycotina</taxon>
        <taxon>Agaricomycetes</taxon>
        <taxon>Agaricomycetidae</taxon>
        <taxon>Agaricales</taxon>
        <taxon>Agaricineae</taxon>
        <taxon>Hymenogastraceae</taxon>
        <taxon>Gymnopilus</taxon>
    </lineage>
</organism>
<gene>
    <name evidence="10" type="ORF">CVT26_000268</name>
</gene>
<feature type="compositionally biased region" description="Polar residues" evidence="8">
    <location>
        <begin position="991"/>
        <end position="1002"/>
    </location>
</feature>
<feature type="compositionally biased region" description="Polar residues" evidence="8">
    <location>
        <begin position="618"/>
        <end position="627"/>
    </location>
</feature>
<dbReference type="STRING" id="231916.A0A409WE12"/>
<dbReference type="AlphaFoldDB" id="A0A409WE12"/>
<evidence type="ECO:0000313" key="10">
    <source>
        <dbReference type="EMBL" id="PPQ76768.1"/>
    </source>
</evidence>
<sequence length="1047" mass="115282">MSSDPEIKSIRHCPKCGKAMGGLRVYEGTVNGHQHLRGRIVQSCTDVYCHNVEFHTRISYLWTDAEALIQRVRAREAGVPIPPTFLNVPLRVIEPLAAPNGPVECRGTCKSGSTGQRGRGSQSCIGQLCKKCCTNAFETARANNVPRDPCKAHKVGPVREDPALLGQAHIPSLTTPPASIPTIPPASVPPTLPSALVPSTSLPISAPNLSDSAPLLDGASALQITPTASQTQPSAPNEINANQTSKGRGRGRALANPIGPNWLKEYDNANSEQQKFDDLKARRARIDEEMKRTIEFVVYYEEDTDPFVMELYVDTYPKAKIEALTLLVKNFELDENSLFDYWEQPNWRTITPSSNLSVERGRSVILRRRASLVKQLAVDKCPGLAKRIGTPIRSTTKRTADTALVSPIKKAVRQDELSTVPARKDADQIPANNSDGSASLPHLTRQLPHVPDHSALTSPLSENTQPPLDENSLGPSATVTACILLSGNQPNAEPLVGPDTAGAGVDDDHEALNNVSVAQFVSGMEKMLKLRDDERISRKTSFPTLFGMRYVKETFCKYQRLWNRAPPQLKTDFLALGNVPKASLLNFSTAIRRGLISLPPTTSGPSPHPSLPPKVQTDGDSTPNTCSPPADPPPETGPRAADLNLRLPSLPPVAQHEKVLPEHPAVLHGCSLPANPPIETASLTPAPFPRLPSPPAATVEPGIVPEILVKPERMDNDLEITDELDVADHSNLCPFCDESLPESPTEELLKLRKDAEEKSWPDPMPFNRHHRSAISFQVFISYCARHMFEKDQLPLAIASGWPMKVDFGAIFDRVSRQFLLLRSIAQDLQNEFLTAAKEFYAPGLSQRQGLLSQMGRMSDVGAGYYGGPGYQLIMITLQHLFPRSSISLIDIHPLSYDIFLREVLALEAAAHLIQNDLGITRKDAILVLQQSRTFGNNIHDPDAPEIEIHIRNALRRSRMSPQHDELTYRKWIASGSKLSVDQWLEEERSRPPSTDGSKSQQENELDEEEIRIKQEEMDADPFADMPEQHVDLKGAGLREDPIDLTDD</sequence>
<keyword evidence="7" id="KW-0539">Nucleus</keyword>
<dbReference type="EMBL" id="NHYE01005123">
    <property type="protein sequence ID" value="PPQ76768.1"/>
    <property type="molecule type" value="Genomic_DNA"/>
</dbReference>
<feature type="compositionally biased region" description="Polar residues" evidence="8">
    <location>
        <begin position="455"/>
        <end position="466"/>
    </location>
</feature>
<proteinExistence type="inferred from homology"/>
<dbReference type="Pfam" id="PF14474">
    <property type="entry name" value="RTC4"/>
    <property type="match status" value="1"/>
</dbReference>
<feature type="region of interest" description="Disordered" evidence="8">
    <location>
        <begin position="598"/>
        <end position="643"/>
    </location>
</feature>
<comment type="subcellular location">
    <subcellularLocation>
        <location evidence="3">Cytoplasm</location>
    </subcellularLocation>
    <subcellularLocation>
        <location evidence="2">Nucleus</location>
    </subcellularLocation>
</comment>
<dbReference type="OrthoDB" id="128308at2759"/>
<dbReference type="GO" id="GO:0005737">
    <property type="term" value="C:cytoplasm"/>
    <property type="evidence" value="ECO:0007669"/>
    <property type="project" value="UniProtKB-SubCell"/>
</dbReference>
<evidence type="ECO:0000256" key="8">
    <source>
        <dbReference type="SAM" id="MobiDB-lite"/>
    </source>
</evidence>
<evidence type="ECO:0000256" key="6">
    <source>
        <dbReference type="ARBA" id="ARBA00022490"/>
    </source>
</evidence>
<comment type="caution">
    <text evidence="10">The sequence shown here is derived from an EMBL/GenBank/DDBJ whole genome shotgun (WGS) entry which is preliminary data.</text>
</comment>
<feature type="region of interest" description="Disordered" evidence="8">
    <location>
        <begin position="982"/>
        <end position="1047"/>
    </location>
</feature>
<evidence type="ECO:0000313" key="11">
    <source>
        <dbReference type="Proteomes" id="UP000284706"/>
    </source>
</evidence>
<keyword evidence="6" id="KW-0963">Cytoplasm</keyword>
<evidence type="ECO:0000256" key="7">
    <source>
        <dbReference type="ARBA" id="ARBA00023242"/>
    </source>
</evidence>
<dbReference type="InterPro" id="IPR028094">
    <property type="entry name" value="RTC4_C"/>
</dbReference>
<dbReference type="InterPro" id="IPR039024">
    <property type="entry name" value="RTC4"/>
</dbReference>
<accession>A0A409WE12</accession>